<feature type="transmembrane region" description="Helical" evidence="2">
    <location>
        <begin position="90"/>
        <end position="112"/>
    </location>
</feature>
<dbReference type="RefSeq" id="WP_089229324.1">
    <property type="nucleotide sequence ID" value="NZ_FZOF01000053.1"/>
</dbReference>
<evidence type="ECO:0000256" key="1">
    <source>
        <dbReference type="SAM" id="MobiDB-lite"/>
    </source>
</evidence>
<dbReference type="Proteomes" id="UP000198280">
    <property type="component" value="Unassembled WGS sequence"/>
</dbReference>
<feature type="transmembrane region" description="Helical" evidence="2">
    <location>
        <begin position="133"/>
        <end position="160"/>
    </location>
</feature>
<feature type="transmembrane region" description="Helical" evidence="2">
    <location>
        <begin position="36"/>
        <end position="54"/>
    </location>
</feature>
<dbReference type="OrthoDB" id="3579673at2"/>
<protein>
    <recommendedName>
        <fullName evidence="5">ABC-2 family transporter protein</fullName>
    </recommendedName>
</protein>
<dbReference type="EMBL" id="FZOF01000053">
    <property type="protein sequence ID" value="SNT59160.1"/>
    <property type="molecule type" value="Genomic_DNA"/>
</dbReference>
<name>A0A239NWP1_9ACTN</name>
<feature type="transmembrane region" description="Helical" evidence="2">
    <location>
        <begin position="308"/>
        <end position="328"/>
    </location>
</feature>
<sequence>MSSATTTPPAPPATERGPRRPRLSGMTWLIWRQHRAAFWTMLALTALAVAWMLYQRAGLLDHLTAKGWPHSSSDKWMEDITPHSAALAKAALGLGFVPVLLGVFLGAPLLAGDLESGTAKLVTSQAASPARWLAAKIGICALVVVVCTAAVSFTFGRWWAPVSRQNTVLDWTSSGFDNTGPVPVALALFTVLGGVAIGMVLRRTLLSMVVTFFFAVAVQLAWGQYRLDLGHVVRITTDSGVDGGAPSLPTAAFEIDQSFVTSSGETLGWSTCVRAGSEKAVEACREQKGIVGWAVDYLPISQMSGMQWFGASILFALAAAVTAFVFLWGRKRVV</sequence>
<evidence type="ECO:0000313" key="3">
    <source>
        <dbReference type="EMBL" id="SNT59160.1"/>
    </source>
</evidence>
<reference evidence="3 4" key="1">
    <citation type="submission" date="2017-06" db="EMBL/GenBank/DDBJ databases">
        <authorList>
            <person name="Kim H.J."/>
            <person name="Triplett B.A."/>
        </authorList>
    </citation>
    <scope>NUCLEOTIDE SEQUENCE [LARGE SCALE GENOMIC DNA]</scope>
    <source>
        <strain evidence="3 4">CGMCC 4.1858</strain>
    </source>
</reference>
<evidence type="ECO:0000256" key="2">
    <source>
        <dbReference type="SAM" id="Phobius"/>
    </source>
</evidence>
<feature type="transmembrane region" description="Helical" evidence="2">
    <location>
        <begin position="180"/>
        <end position="198"/>
    </location>
</feature>
<keyword evidence="2" id="KW-0812">Transmembrane</keyword>
<dbReference type="AlphaFoldDB" id="A0A239NWP1"/>
<evidence type="ECO:0000313" key="4">
    <source>
        <dbReference type="Proteomes" id="UP000198280"/>
    </source>
</evidence>
<feature type="region of interest" description="Disordered" evidence="1">
    <location>
        <begin position="1"/>
        <end position="20"/>
    </location>
</feature>
<keyword evidence="4" id="KW-1185">Reference proteome</keyword>
<organism evidence="3 4">
    <name type="scientific">Actinacidiphila glaucinigra</name>
    <dbReference type="NCBI Taxonomy" id="235986"/>
    <lineage>
        <taxon>Bacteria</taxon>
        <taxon>Bacillati</taxon>
        <taxon>Actinomycetota</taxon>
        <taxon>Actinomycetes</taxon>
        <taxon>Kitasatosporales</taxon>
        <taxon>Streptomycetaceae</taxon>
        <taxon>Actinacidiphila</taxon>
    </lineage>
</organism>
<gene>
    <name evidence="3" type="ORF">SAMN05216252_15327</name>
</gene>
<evidence type="ECO:0008006" key="5">
    <source>
        <dbReference type="Google" id="ProtNLM"/>
    </source>
</evidence>
<feature type="transmembrane region" description="Helical" evidence="2">
    <location>
        <begin position="205"/>
        <end position="222"/>
    </location>
</feature>
<accession>A0A239NWP1</accession>
<proteinExistence type="predicted"/>
<keyword evidence="2" id="KW-1133">Transmembrane helix</keyword>
<keyword evidence="2" id="KW-0472">Membrane</keyword>